<gene>
    <name evidence="3" type="ORF">Airi01_059940</name>
</gene>
<dbReference type="RefSeq" id="WP_285627697.1">
    <property type="nucleotide sequence ID" value="NZ_BSTJ01000008.1"/>
</dbReference>
<accession>A0A9W6RPE0</accession>
<dbReference type="Proteomes" id="UP001165135">
    <property type="component" value="Unassembled WGS sequence"/>
</dbReference>
<protein>
    <submittedName>
        <fullName evidence="3">Uncharacterized protein</fullName>
    </submittedName>
</protein>
<evidence type="ECO:0000256" key="2">
    <source>
        <dbReference type="SAM" id="Phobius"/>
    </source>
</evidence>
<dbReference type="EMBL" id="BSTJ01000008">
    <property type="protein sequence ID" value="GLY77727.1"/>
    <property type="molecule type" value="Genomic_DNA"/>
</dbReference>
<organism evidence="3 4">
    <name type="scientific">Actinoallomurus iriomotensis</name>
    <dbReference type="NCBI Taxonomy" id="478107"/>
    <lineage>
        <taxon>Bacteria</taxon>
        <taxon>Bacillati</taxon>
        <taxon>Actinomycetota</taxon>
        <taxon>Actinomycetes</taxon>
        <taxon>Streptosporangiales</taxon>
        <taxon>Thermomonosporaceae</taxon>
        <taxon>Actinoallomurus</taxon>
    </lineage>
</organism>
<dbReference type="AlphaFoldDB" id="A0A9W6RPE0"/>
<evidence type="ECO:0000313" key="3">
    <source>
        <dbReference type="EMBL" id="GLY77727.1"/>
    </source>
</evidence>
<sequence>MNDGQDDGPGFVPPDGEPRPDEGLAGRSDPPRGGPGGHEAPGGPASYGDGTLPGPYGAPGPWPYGPGPRPPKKNRRGLIIGLVIVAGVVVAAVPLLLAEAGSLGAPHEVHAIVVPETFGPYQRKTGSDAQQAEKAMLQEMAPHGGAFTHARTAIYQRRGSTEPPIVFIGLSAKDAPAAAKQLRSATPSEQVDWVFEPLGIKGSAKDYTAGRFGGVLRCGRGRDEDGTVVTCAWADGSTIGMVFRSGYRSVKSLAGVTFELRNAAEH</sequence>
<feature type="region of interest" description="Disordered" evidence="1">
    <location>
        <begin position="1"/>
        <end position="69"/>
    </location>
</feature>
<keyword evidence="2" id="KW-0812">Transmembrane</keyword>
<proteinExistence type="predicted"/>
<feature type="compositionally biased region" description="Pro residues" evidence="1">
    <location>
        <begin position="56"/>
        <end position="69"/>
    </location>
</feature>
<keyword evidence="2" id="KW-1133">Transmembrane helix</keyword>
<reference evidence="3" key="1">
    <citation type="submission" date="2023-03" db="EMBL/GenBank/DDBJ databases">
        <title>Actinoallomurus iriomotensis NBRC 103681.</title>
        <authorList>
            <person name="Ichikawa N."/>
            <person name="Sato H."/>
            <person name="Tonouchi N."/>
        </authorList>
    </citation>
    <scope>NUCLEOTIDE SEQUENCE</scope>
    <source>
        <strain evidence="3">NBRC 103681</strain>
    </source>
</reference>
<evidence type="ECO:0000256" key="1">
    <source>
        <dbReference type="SAM" id="MobiDB-lite"/>
    </source>
</evidence>
<evidence type="ECO:0000313" key="4">
    <source>
        <dbReference type="Proteomes" id="UP001165135"/>
    </source>
</evidence>
<comment type="caution">
    <text evidence="3">The sequence shown here is derived from an EMBL/GenBank/DDBJ whole genome shotgun (WGS) entry which is preliminary data.</text>
</comment>
<feature type="transmembrane region" description="Helical" evidence="2">
    <location>
        <begin position="78"/>
        <end position="97"/>
    </location>
</feature>
<name>A0A9W6RPE0_9ACTN</name>
<keyword evidence="2" id="KW-0472">Membrane</keyword>